<evidence type="ECO:0000259" key="10">
    <source>
        <dbReference type="PROSITE" id="PS50881"/>
    </source>
</evidence>
<dbReference type="InterPro" id="IPR000851">
    <property type="entry name" value="Ribosomal_uS5"/>
</dbReference>
<gene>
    <name evidence="11" type="ORF">CDCA_CDCA04G1219</name>
</gene>
<comment type="similarity">
    <text evidence="2 8">Belongs to the universal ribosomal protein uS5 family.</text>
</comment>
<dbReference type="GO" id="GO:0006412">
    <property type="term" value="P:translation"/>
    <property type="evidence" value="ECO:0007669"/>
    <property type="project" value="InterPro"/>
</dbReference>
<dbReference type="SUPFAM" id="SSF54211">
    <property type="entry name" value="Ribosomal protein S5 domain 2-like"/>
    <property type="match status" value="1"/>
</dbReference>
<evidence type="ECO:0000256" key="7">
    <source>
        <dbReference type="PROSITE-ProRule" id="PRU00268"/>
    </source>
</evidence>
<evidence type="ECO:0000256" key="6">
    <source>
        <dbReference type="ARBA" id="ARBA00035347"/>
    </source>
</evidence>
<dbReference type="PANTHER" id="PTHR48277">
    <property type="entry name" value="MITOCHONDRIAL RIBOSOMAL PROTEIN S5"/>
    <property type="match status" value="1"/>
</dbReference>
<dbReference type="PANTHER" id="PTHR48277:SF1">
    <property type="entry name" value="MITOCHONDRIAL RIBOSOMAL PROTEIN S5"/>
    <property type="match status" value="1"/>
</dbReference>
<keyword evidence="3 7" id="KW-0689">Ribosomal protein</keyword>
<comment type="subunit">
    <text evidence="5">Part of the 30S ribosomal subunit. Contacts protein S4.</text>
</comment>
<dbReference type="GO" id="GO:0005737">
    <property type="term" value="C:cytoplasm"/>
    <property type="evidence" value="ECO:0007669"/>
    <property type="project" value="UniProtKB-ARBA"/>
</dbReference>
<proteinExistence type="inferred from homology"/>
<dbReference type="InterPro" id="IPR014721">
    <property type="entry name" value="Ribsml_uS5_D2-typ_fold_subgr"/>
</dbReference>
<dbReference type="InterPro" id="IPR020568">
    <property type="entry name" value="Ribosomal_Su5_D2-typ_SF"/>
</dbReference>
<evidence type="ECO:0000256" key="8">
    <source>
        <dbReference type="RuleBase" id="RU003823"/>
    </source>
</evidence>
<dbReference type="EMBL" id="JANCYW010000004">
    <property type="protein sequence ID" value="KAK4535194.1"/>
    <property type="molecule type" value="Genomic_DNA"/>
</dbReference>
<dbReference type="InterPro" id="IPR005324">
    <property type="entry name" value="Ribosomal_uS5_C"/>
</dbReference>
<sequence length="439" mass="48916">MSHGWSTLAGRWATTLFARRWSGRLAAETMQRQAASVSTLIEAYTSRLRRTPALGSELYRPTSERRLPSHPLPVPRIPRRRLTDGTRSAETVAALREEHLSDVHKLEGVVQTAKIGLPSILRTQDSMMAQQLTAELYEADRLAREARAELDQALDATLSLERLAAVYETTDTLRRTCNFLSVVPPADTLPAGTDRMPGKPSRTARGKRQQTLEMQEAAALERERLTVTQVDGGDAVPLSRSRTGGFAELYELGTDHKTLLRGFYTALLEMRRVAKVVKGGTTLHYRALVVVGNRAGVVGYGVGRAESTIGAIERATRRARRTVIHVPLFQQRTVPHEVRGKFCKCLVYLWPLKAGTGLRMNRVYHCVMEVLGVRDAGAKQHGARNKLNYVKALFDALTQLRDMQDEAVQKGMRVTDLASFIERKLSTEMHVKTPSRLTA</sequence>
<dbReference type="GO" id="GO:1990904">
    <property type="term" value="C:ribonucleoprotein complex"/>
    <property type="evidence" value="ECO:0007669"/>
    <property type="project" value="UniProtKB-UniRule"/>
</dbReference>
<comment type="caution">
    <text evidence="11">The sequence shown here is derived from an EMBL/GenBank/DDBJ whole genome shotgun (WGS) entry which is preliminary data.</text>
</comment>
<dbReference type="Proteomes" id="UP001301350">
    <property type="component" value="Unassembled WGS sequence"/>
</dbReference>
<evidence type="ECO:0000256" key="2">
    <source>
        <dbReference type="ARBA" id="ARBA00008945"/>
    </source>
</evidence>
<evidence type="ECO:0000256" key="4">
    <source>
        <dbReference type="ARBA" id="ARBA00023274"/>
    </source>
</evidence>
<dbReference type="InterPro" id="IPR013810">
    <property type="entry name" value="Ribosomal_uS5_N"/>
</dbReference>
<organism evidence="11 12">
    <name type="scientific">Cyanidium caldarium</name>
    <name type="common">Red alga</name>
    <dbReference type="NCBI Taxonomy" id="2771"/>
    <lineage>
        <taxon>Eukaryota</taxon>
        <taxon>Rhodophyta</taxon>
        <taxon>Bangiophyceae</taxon>
        <taxon>Cyanidiales</taxon>
        <taxon>Cyanidiaceae</taxon>
        <taxon>Cyanidium</taxon>
    </lineage>
</organism>
<dbReference type="AlphaFoldDB" id="A0AAV9ISH4"/>
<reference evidence="11 12" key="1">
    <citation type="submission" date="2022-07" db="EMBL/GenBank/DDBJ databases">
        <title>Genome-wide signatures of adaptation to extreme environments.</title>
        <authorList>
            <person name="Cho C.H."/>
            <person name="Yoon H.S."/>
        </authorList>
    </citation>
    <scope>NUCLEOTIDE SEQUENCE [LARGE SCALE GENOMIC DNA]</scope>
    <source>
        <strain evidence="11 12">DBV 063 E5</strain>
    </source>
</reference>
<dbReference type="Pfam" id="PF00333">
    <property type="entry name" value="Ribosomal_S5"/>
    <property type="match status" value="1"/>
</dbReference>
<protein>
    <recommendedName>
        <fullName evidence="6">30S ribosomal protein S5, chloroplastic</fullName>
    </recommendedName>
</protein>
<evidence type="ECO:0000256" key="5">
    <source>
        <dbReference type="ARBA" id="ARBA00025844"/>
    </source>
</evidence>
<dbReference type="FunFam" id="3.30.230.10:FF:000002">
    <property type="entry name" value="30S ribosomal protein S5"/>
    <property type="match status" value="1"/>
</dbReference>
<dbReference type="Gene3D" id="3.30.160.20">
    <property type="match status" value="1"/>
</dbReference>
<dbReference type="Gene3D" id="3.30.230.10">
    <property type="match status" value="1"/>
</dbReference>
<dbReference type="Pfam" id="PF03719">
    <property type="entry name" value="Ribosomal_S5_C"/>
    <property type="match status" value="1"/>
</dbReference>
<evidence type="ECO:0000256" key="3">
    <source>
        <dbReference type="ARBA" id="ARBA00022980"/>
    </source>
</evidence>
<dbReference type="PROSITE" id="PS50881">
    <property type="entry name" value="S5_DSRBD"/>
    <property type="match status" value="1"/>
</dbReference>
<dbReference type="SUPFAM" id="SSF54768">
    <property type="entry name" value="dsRNA-binding domain-like"/>
    <property type="match status" value="1"/>
</dbReference>
<keyword evidence="12" id="KW-1185">Reference proteome</keyword>
<dbReference type="GO" id="GO:0003735">
    <property type="term" value="F:structural constituent of ribosome"/>
    <property type="evidence" value="ECO:0007669"/>
    <property type="project" value="UniProtKB-UniRule"/>
</dbReference>
<accession>A0AAV9ISH4</accession>
<evidence type="ECO:0000313" key="11">
    <source>
        <dbReference type="EMBL" id="KAK4535194.1"/>
    </source>
</evidence>
<evidence type="ECO:0000256" key="9">
    <source>
        <dbReference type="SAM" id="MobiDB-lite"/>
    </source>
</evidence>
<feature type="region of interest" description="Disordered" evidence="9">
    <location>
        <begin position="188"/>
        <end position="210"/>
    </location>
</feature>
<name>A0AAV9ISH4_CYACA</name>
<dbReference type="GO" id="GO:0003723">
    <property type="term" value="F:RNA binding"/>
    <property type="evidence" value="ECO:0007669"/>
    <property type="project" value="InterPro"/>
</dbReference>
<comment type="function">
    <text evidence="1">With S4 and S12 plays an important role in translational accuracy.</text>
</comment>
<feature type="region of interest" description="Disordered" evidence="9">
    <location>
        <begin position="62"/>
        <end position="85"/>
    </location>
</feature>
<dbReference type="GO" id="GO:0005840">
    <property type="term" value="C:ribosome"/>
    <property type="evidence" value="ECO:0007669"/>
    <property type="project" value="UniProtKB-KW"/>
</dbReference>
<keyword evidence="4 7" id="KW-0687">Ribonucleoprotein</keyword>
<evidence type="ECO:0000313" key="12">
    <source>
        <dbReference type="Proteomes" id="UP001301350"/>
    </source>
</evidence>
<feature type="domain" description="S5 DRBM" evidence="10">
    <location>
        <begin position="263"/>
        <end position="326"/>
    </location>
</feature>
<evidence type="ECO:0000256" key="1">
    <source>
        <dbReference type="ARBA" id="ARBA00002524"/>
    </source>
</evidence>